<evidence type="ECO:0000313" key="2">
    <source>
        <dbReference type="EMBL" id="RKP47852.1"/>
    </source>
</evidence>
<gene>
    <name evidence="2" type="ORF">D7Z26_21800</name>
</gene>
<dbReference type="OrthoDB" id="1452241at2"/>
<keyword evidence="3" id="KW-1185">Reference proteome</keyword>
<evidence type="ECO:0000256" key="1">
    <source>
        <dbReference type="SAM" id="Phobius"/>
    </source>
</evidence>
<dbReference type="RefSeq" id="WP_120979143.1">
    <property type="nucleotide sequence ID" value="NZ_RBZM01000010.1"/>
</dbReference>
<keyword evidence="1" id="KW-1133">Transmembrane helix</keyword>
<proteinExistence type="predicted"/>
<comment type="caution">
    <text evidence="2">The sequence shown here is derived from an EMBL/GenBank/DDBJ whole genome shotgun (WGS) entry which is preliminary data.</text>
</comment>
<reference evidence="2 3" key="1">
    <citation type="submission" date="2018-10" db="EMBL/GenBank/DDBJ databases">
        <title>Cohnella sp. M2MS4P-1, whole genome shotgun sequence.</title>
        <authorList>
            <person name="Tuo L."/>
        </authorList>
    </citation>
    <scope>NUCLEOTIDE SEQUENCE [LARGE SCALE GENOMIC DNA]</scope>
    <source>
        <strain evidence="2 3">M2MS4P-1</strain>
    </source>
</reference>
<name>A0A494XD84_9BACL</name>
<keyword evidence="1" id="KW-0472">Membrane</keyword>
<keyword evidence="1" id="KW-0812">Transmembrane</keyword>
<sequence>MRSFAIWYSTNDNITLLEKKATIHINLWDKPHEDNDEYCFDFGVLVEDLKDIKSIFLYAPFEVNKNQIKDLGGVISKNRLVNAIFNENFTTTDGEPKRLVVNGSGGKPPFVIYALEIENQVKLTRFKRNGTTPGTIIEIKVENIDINDISRYYFRIRLEASKRGISFINDEIEGVSFLNNQFTNTEIIDFRLNDVRSYSEELKEQFSKGKKFQILAIHYLILRNANDSIIHYGKEINSRILENNLWESYIDGADYTIIAYHIKSKAKVTFNPSKNEEEYVYVEDFSDLSRFQSKKDTRALITKYILGIIGLGALGGVIGNLISKKMGL</sequence>
<organism evidence="2 3">
    <name type="scientific">Cohnella endophytica</name>
    <dbReference type="NCBI Taxonomy" id="2419778"/>
    <lineage>
        <taxon>Bacteria</taxon>
        <taxon>Bacillati</taxon>
        <taxon>Bacillota</taxon>
        <taxon>Bacilli</taxon>
        <taxon>Bacillales</taxon>
        <taxon>Paenibacillaceae</taxon>
        <taxon>Cohnella</taxon>
    </lineage>
</organism>
<accession>A0A494XD84</accession>
<dbReference type="EMBL" id="RBZM01000010">
    <property type="protein sequence ID" value="RKP47852.1"/>
    <property type="molecule type" value="Genomic_DNA"/>
</dbReference>
<protein>
    <submittedName>
        <fullName evidence="2">Uncharacterized protein</fullName>
    </submittedName>
</protein>
<feature type="transmembrane region" description="Helical" evidence="1">
    <location>
        <begin position="304"/>
        <end position="322"/>
    </location>
</feature>
<evidence type="ECO:0000313" key="3">
    <source>
        <dbReference type="Proteomes" id="UP000282076"/>
    </source>
</evidence>
<dbReference type="AlphaFoldDB" id="A0A494XD84"/>
<dbReference type="Proteomes" id="UP000282076">
    <property type="component" value="Unassembled WGS sequence"/>
</dbReference>